<dbReference type="Proteomes" id="UP000013243">
    <property type="component" value="Plasmid unnamed1"/>
</dbReference>
<keyword evidence="2" id="KW-0614">Plasmid</keyword>
<reference evidence="2 3" key="1">
    <citation type="journal article" date="2016" name="ISME J.">
        <title>Global occurrence and heterogeneity of the Roseobacter-clade species Ruegeria mobilis.</title>
        <authorList>
            <person name="Sonnenschein E."/>
            <person name="Gram L."/>
        </authorList>
    </citation>
    <scope>NUCLEOTIDE SEQUENCE [LARGE SCALE GENOMIC DNA]</scope>
    <source>
        <strain evidence="2 3">F1926</strain>
        <plasmid evidence="2 3">unnamed1</plasmid>
    </source>
</reference>
<dbReference type="Pfam" id="PF04860">
    <property type="entry name" value="Phage_portal"/>
    <property type="match status" value="1"/>
</dbReference>
<proteinExistence type="predicted"/>
<dbReference type="KEGG" id="rmb:K529_015460"/>
<dbReference type="Gene3D" id="3.40.140.120">
    <property type="match status" value="1"/>
</dbReference>
<feature type="region of interest" description="Disordered" evidence="1">
    <location>
        <begin position="365"/>
        <end position="402"/>
    </location>
</feature>
<dbReference type="GeneID" id="28251261"/>
<evidence type="ECO:0008006" key="4">
    <source>
        <dbReference type="Google" id="ProtNLM"/>
    </source>
</evidence>
<dbReference type="InterPro" id="IPR006944">
    <property type="entry name" value="Phage/GTA_portal"/>
</dbReference>
<evidence type="ECO:0000313" key="2">
    <source>
        <dbReference type="EMBL" id="ANP42176.1"/>
    </source>
</evidence>
<dbReference type="NCBIfam" id="TIGR01537">
    <property type="entry name" value="portal_HK97"/>
    <property type="match status" value="1"/>
</dbReference>
<dbReference type="OrthoDB" id="7849860at2"/>
<dbReference type="EMBL" id="CP015231">
    <property type="protein sequence ID" value="ANP42176.1"/>
    <property type="molecule type" value="Genomic_DNA"/>
</dbReference>
<dbReference type="Gene3D" id="1.20.1270.210">
    <property type="match status" value="1"/>
</dbReference>
<evidence type="ECO:0000256" key="1">
    <source>
        <dbReference type="SAM" id="MobiDB-lite"/>
    </source>
</evidence>
<accession>A0A1B1A6P1</accession>
<feature type="compositionally biased region" description="Polar residues" evidence="1">
    <location>
        <begin position="376"/>
        <end position="390"/>
    </location>
</feature>
<dbReference type="RefSeq" id="WP_005613712.1">
    <property type="nucleotide sequence ID" value="NZ_CP015231.1"/>
</dbReference>
<evidence type="ECO:0000313" key="3">
    <source>
        <dbReference type="Proteomes" id="UP000013243"/>
    </source>
</evidence>
<geneLocation type="plasmid" evidence="2 3">
    <name>unnamed1</name>
</geneLocation>
<protein>
    <recommendedName>
        <fullName evidence="4">Phage portal protein</fullName>
    </recommendedName>
</protein>
<sequence length="402" mass="43962">MAGNWLSWLRPKDESAAPMGMYISPYVSIKNVNLEPQDALKNPTVFACVNVLAETVSQMPWSTVDATKAGFAPVDHDLNKLLRRPNSSMTRVEFKKKIVSDLMVYGNVYLLKIMTSQGRVTELVPFDPPKIKCTISMSGARTFHHEGGRTYSEREIIHIRDFISLDVTGLSRVEQAAELIVQANTLDSNLTRSTRDSSKLSGVISVAESVPPEQAAAFTADWKKKYGGDVTLLGGGATYTPMTKSSPADSETQELTKLEIARIASIFRVPSAFLELYDGSKYSNLSQKNSSFYRDSISPLTKNISEKLSQALITDPDKEIAFDPTELTKGDLAATTKIANESFNAGILTLNEARNLAGYSAVDGGDKFVEAPKSPEPTSHNDYDANSTGQYGPRTSEGYSNE</sequence>
<dbReference type="Gene3D" id="3.30.1120.70">
    <property type="match status" value="1"/>
</dbReference>
<name>A0A1B1A6P1_9RHOB</name>
<gene>
    <name evidence="2" type="ORF">K529_015460</name>
</gene>
<dbReference type="AlphaFoldDB" id="A0A1B1A6P1"/>
<dbReference type="InterPro" id="IPR006427">
    <property type="entry name" value="Portal_HK97"/>
</dbReference>
<organism evidence="2 3">
    <name type="scientific">Tritonibacter mobilis F1926</name>
    <dbReference type="NCBI Taxonomy" id="1265309"/>
    <lineage>
        <taxon>Bacteria</taxon>
        <taxon>Pseudomonadati</taxon>
        <taxon>Pseudomonadota</taxon>
        <taxon>Alphaproteobacteria</taxon>
        <taxon>Rhodobacterales</taxon>
        <taxon>Paracoccaceae</taxon>
        <taxon>Tritonibacter</taxon>
    </lineage>
</organism>